<evidence type="ECO:0000313" key="4">
    <source>
        <dbReference type="Proteomes" id="UP001050691"/>
    </source>
</evidence>
<reference evidence="3" key="1">
    <citation type="submission" date="2021-10" db="EMBL/GenBank/DDBJ databases">
        <title>De novo Genome Assembly of Clathrus columnatus (Basidiomycota, Fungi) Using Illumina and Nanopore Sequence Data.</title>
        <authorList>
            <person name="Ogiso-Tanaka E."/>
            <person name="Itagaki H."/>
            <person name="Hosoya T."/>
            <person name="Hosaka K."/>
        </authorList>
    </citation>
    <scope>NUCLEOTIDE SEQUENCE</scope>
    <source>
        <strain evidence="3">MO-923</strain>
    </source>
</reference>
<comment type="caution">
    <text evidence="3">The sequence shown here is derived from an EMBL/GenBank/DDBJ whole genome shotgun (WGS) entry which is preliminary data.</text>
</comment>
<accession>A0AAV5A535</accession>
<protein>
    <recommendedName>
        <fullName evidence="2">Methyltransferase domain-containing protein</fullName>
    </recommendedName>
</protein>
<dbReference type="GO" id="GO:0008168">
    <property type="term" value="F:methyltransferase activity"/>
    <property type="evidence" value="ECO:0007669"/>
    <property type="project" value="TreeGrafter"/>
</dbReference>
<dbReference type="SUPFAM" id="SSF53335">
    <property type="entry name" value="S-adenosyl-L-methionine-dependent methyltransferases"/>
    <property type="match status" value="1"/>
</dbReference>
<feature type="compositionally biased region" description="Low complexity" evidence="1">
    <location>
        <begin position="21"/>
        <end position="32"/>
    </location>
</feature>
<dbReference type="Proteomes" id="UP001050691">
    <property type="component" value="Unassembled WGS sequence"/>
</dbReference>
<dbReference type="Pfam" id="PF13649">
    <property type="entry name" value="Methyltransf_25"/>
    <property type="match status" value="1"/>
</dbReference>
<dbReference type="PANTHER" id="PTHR43591">
    <property type="entry name" value="METHYLTRANSFERASE"/>
    <property type="match status" value="1"/>
</dbReference>
<name>A0AAV5A535_9AGAM</name>
<dbReference type="PANTHER" id="PTHR43591:SF24">
    <property type="entry name" value="2-METHOXY-6-POLYPRENYL-1,4-BENZOQUINOL METHYLASE, MITOCHONDRIAL"/>
    <property type="match status" value="1"/>
</dbReference>
<feature type="domain" description="Methyltransferase" evidence="2">
    <location>
        <begin position="106"/>
        <end position="205"/>
    </location>
</feature>
<organism evidence="3 4">
    <name type="scientific">Clathrus columnatus</name>
    <dbReference type="NCBI Taxonomy" id="1419009"/>
    <lineage>
        <taxon>Eukaryota</taxon>
        <taxon>Fungi</taxon>
        <taxon>Dikarya</taxon>
        <taxon>Basidiomycota</taxon>
        <taxon>Agaricomycotina</taxon>
        <taxon>Agaricomycetes</taxon>
        <taxon>Phallomycetidae</taxon>
        <taxon>Phallales</taxon>
        <taxon>Clathraceae</taxon>
        <taxon>Clathrus</taxon>
    </lineage>
</organism>
<gene>
    <name evidence="3" type="ORF">Clacol_002802</name>
</gene>
<feature type="region of interest" description="Disordered" evidence="1">
    <location>
        <begin position="1"/>
        <end position="55"/>
    </location>
</feature>
<dbReference type="CDD" id="cd02440">
    <property type="entry name" value="AdoMet_MTases"/>
    <property type="match status" value="1"/>
</dbReference>
<evidence type="ECO:0000256" key="1">
    <source>
        <dbReference type="SAM" id="MobiDB-lite"/>
    </source>
</evidence>
<feature type="compositionally biased region" description="Polar residues" evidence="1">
    <location>
        <begin position="1"/>
        <end position="20"/>
    </location>
</feature>
<evidence type="ECO:0000259" key="2">
    <source>
        <dbReference type="Pfam" id="PF13649"/>
    </source>
</evidence>
<dbReference type="InterPro" id="IPR029063">
    <property type="entry name" value="SAM-dependent_MTases_sf"/>
</dbReference>
<dbReference type="InterPro" id="IPR041698">
    <property type="entry name" value="Methyltransf_25"/>
</dbReference>
<evidence type="ECO:0000313" key="3">
    <source>
        <dbReference type="EMBL" id="GJJ08583.1"/>
    </source>
</evidence>
<sequence>MPSKPLASSSIHSRDSYNPFSTSGGTTSSTRLLTEESSEPASASYLNQTGKHPTSRKQYRIPKVYYPLQINRRIRDTEIWENALIQLTTGHPMISALERVPSRPLILELACGYGVWSILAAQYFEAVYSNFLQESQVTGFDLQNIQPSLKDLGYDDVAKRLTWVHGDMLEGLPFPDESFDIVKSQYIELCIPEFKEIDRVLKPGGFLELTLQTPIFPCPRFPPRLKFSSKRSCETFKPGISSQLQDHDPRDHSLLKEAFDAMLDARHLNPQLLKLLPDTFNSVFEDVLMSPICHAMLPPSSLVRELPDNVVGDMTVSTCMEDKPFDISVLFLPTNEELEIEYGGRLPLNATINLVLACKDAIWEQFEAINQSLKRNDFEYLMDNWEYDMRDRMNMSDAIKEHLQWKCNTDAEPERKSWRTELLKYHEADGIWDALPIPQPCRSMRIFIASKRSKPSESVS</sequence>
<proteinExistence type="predicted"/>
<dbReference type="AlphaFoldDB" id="A0AAV5A535"/>
<keyword evidence="4" id="KW-1185">Reference proteome</keyword>
<feature type="compositionally biased region" description="Polar residues" evidence="1">
    <location>
        <begin position="40"/>
        <end position="52"/>
    </location>
</feature>
<dbReference type="Gene3D" id="3.40.50.150">
    <property type="entry name" value="Vaccinia Virus protein VP39"/>
    <property type="match status" value="1"/>
</dbReference>
<dbReference type="EMBL" id="BPWL01000003">
    <property type="protein sequence ID" value="GJJ08583.1"/>
    <property type="molecule type" value="Genomic_DNA"/>
</dbReference>